<evidence type="ECO:0008006" key="4">
    <source>
        <dbReference type="Google" id="ProtNLM"/>
    </source>
</evidence>
<feature type="chain" id="PRO_5033035228" description="SREBP regulating gene protein" evidence="1">
    <location>
        <begin position="23"/>
        <end position="167"/>
    </location>
</feature>
<evidence type="ECO:0000313" key="2">
    <source>
        <dbReference type="EMBL" id="CAE8657925.1"/>
    </source>
</evidence>
<dbReference type="Proteomes" id="UP000626109">
    <property type="component" value="Unassembled WGS sequence"/>
</dbReference>
<name>A0A813IWM8_POLGL</name>
<dbReference type="EMBL" id="CAJNNW010015623">
    <property type="protein sequence ID" value="CAE8657925.1"/>
    <property type="molecule type" value="Genomic_DNA"/>
</dbReference>
<comment type="caution">
    <text evidence="2">The sequence shown here is derived from an EMBL/GenBank/DDBJ whole genome shotgun (WGS) entry which is preliminary data.</text>
</comment>
<evidence type="ECO:0000313" key="3">
    <source>
        <dbReference type="Proteomes" id="UP000626109"/>
    </source>
</evidence>
<organism evidence="2 3">
    <name type="scientific">Polarella glacialis</name>
    <name type="common">Dinoflagellate</name>
    <dbReference type="NCBI Taxonomy" id="89957"/>
    <lineage>
        <taxon>Eukaryota</taxon>
        <taxon>Sar</taxon>
        <taxon>Alveolata</taxon>
        <taxon>Dinophyceae</taxon>
        <taxon>Suessiales</taxon>
        <taxon>Suessiaceae</taxon>
        <taxon>Polarella</taxon>
    </lineage>
</organism>
<keyword evidence="1" id="KW-0732">Signal</keyword>
<gene>
    <name evidence="2" type="ORF">PGLA2088_LOCUS13132</name>
</gene>
<dbReference type="AlphaFoldDB" id="A0A813IWM8"/>
<proteinExistence type="predicted"/>
<feature type="signal peptide" evidence="1">
    <location>
        <begin position="1"/>
        <end position="22"/>
    </location>
</feature>
<reference evidence="2" key="1">
    <citation type="submission" date="2021-02" db="EMBL/GenBank/DDBJ databases">
        <authorList>
            <person name="Dougan E. K."/>
            <person name="Rhodes N."/>
            <person name="Thang M."/>
            <person name="Chan C."/>
        </authorList>
    </citation>
    <scope>NUCLEOTIDE SEQUENCE</scope>
</reference>
<accession>A0A813IWM8</accession>
<sequence>MAWCTVLVLACVALPQVVLVEARVGAKGIFSHYTSVLEEKECTCNCCIRELRRPSEVTEQAKNKCALAPPNDSRIAAHGCTETCTVVNDPVFIQASTIEMNRFCFHHCRPTVGGMQTPFKAAAANQNRAALVTGGSLLDAECVSIRPEQLSQAISADGNGKDAQLQA</sequence>
<protein>
    <recommendedName>
        <fullName evidence="4">SREBP regulating gene protein</fullName>
    </recommendedName>
</protein>
<evidence type="ECO:0000256" key="1">
    <source>
        <dbReference type="SAM" id="SignalP"/>
    </source>
</evidence>